<dbReference type="InterPro" id="IPR006680">
    <property type="entry name" value="Amidohydro-rel"/>
</dbReference>
<comment type="catalytic activity">
    <reaction evidence="5">
        <text>S-methyl-5'-thioadenosine + H2O + H(+) = S-methyl-5'-thioinosine + NH4(+)</text>
        <dbReference type="Rhea" id="RHEA:25025"/>
        <dbReference type="ChEBI" id="CHEBI:15377"/>
        <dbReference type="ChEBI" id="CHEBI:15378"/>
        <dbReference type="ChEBI" id="CHEBI:17509"/>
        <dbReference type="ChEBI" id="CHEBI:28938"/>
        <dbReference type="ChEBI" id="CHEBI:48595"/>
        <dbReference type="EC" id="3.5.4.31"/>
    </reaction>
</comment>
<dbReference type="GO" id="GO:0050270">
    <property type="term" value="F:S-adenosylhomocysteine deaminase activity"/>
    <property type="evidence" value="ECO:0007669"/>
    <property type="project" value="UniProtKB-UniRule"/>
</dbReference>
<dbReference type="PANTHER" id="PTHR43794:SF11">
    <property type="entry name" value="AMIDOHYDROLASE-RELATED DOMAIN-CONTAINING PROTEIN"/>
    <property type="match status" value="1"/>
</dbReference>
<accession>A0A1B1YS33</accession>
<dbReference type="InParanoid" id="A0A1B1YS33"/>
<dbReference type="Proteomes" id="UP000092952">
    <property type="component" value="Chromosome"/>
</dbReference>
<feature type="binding site" evidence="5">
    <location>
        <position position="72"/>
    </location>
    <ligand>
        <name>Zn(2+)</name>
        <dbReference type="ChEBI" id="CHEBI:29105"/>
    </ligand>
</feature>
<dbReference type="FunCoup" id="A0A1B1YS33">
    <property type="interactions" value="391"/>
</dbReference>
<comment type="function">
    <text evidence="5">Catalyzes the deamination of 5-methylthioadenosine and S-adenosyl-L-homocysteine into 5-methylthioinosine and S-inosyl-L-homocysteine, respectively. Is also able to deaminate adenosine.</text>
</comment>
<dbReference type="EMBL" id="CP014671">
    <property type="protein sequence ID" value="ANX03519.1"/>
    <property type="molecule type" value="Genomic_DNA"/>
</dbReference>
<feature type="binding site" evidence="5">
    <location>
        <position position="219"/>
    </location>
    <ligand>
        <name>Zn(2+)</name>
        <dbReference type="ChEBI" id="CHEBI:29105"/>
    </ligand>
</feature>
<dbReference type="OrthoDB" id="9807210at2"/>
<evidence type="ECO:0000313" key="8">
    <source>
        <dbReference type="Proteomes" id="UP000092952"/>
    </source>
</evidence>
<dbReference type="Gene3D" id="2.30.40.10">
    <property type="entry name" value="Urease, subunit C, domain 1"/>
    <property type="match status" value="1"/>
</dbReference>
<feature type="binding site" evidence="5">
    <location>
        <position position="70"/>
    </location>
    <ligand>
        <name>Zn(2+)</name>
        <dbReference type="ChEBI" id="CHEBI:29105"/>
    </ligand>
</feature>
<comment type="cofactor">
    <cofactor evidence="5">
        <name>Zn(2+)</name>
        <dbReference type="ChEBI" id="CHEBI:29105"/>
    </cofactor>
    <text evidence="5">Binds 1 zinc ion per subunit.</text>
</comment>
<comment type="similarity">
    <text evidence="1">Belongs to the metallo-dependent hydrolases superfamily. ATZ/TRZ family.</text>
</comment>
<dbReference type="InterPro" id="IPR011059">
    <property type="entry name" value="Metal-dep_hydrolase_composite"/>
</dbReference>
<dbReference type="KEGG" id="gbi:PG2T_04470"/>
<feature type="binding site" evidence="5">
    <location>
        <position position="307"/>
    </location>
    <ligand>
        <name>Zn(2+)</name>
        <dbReference type="ChEBI" id="CHEBI:29105"/>
    </ligand>
</feature>
<dbReference type="NCBIfam" id="NF006549">
    <property type="entry name" value="PRK09045.1"/>
    <property type="match status" value="1"/>
</dbReference>
<keyword evidence="4 5" id="KW-0862">Zinc</keyword>
<dbReference type="AlphaFoldDB" id="A0A1B1YS33"/>
<dbReference type="InterPro" id="IPR050287">
    <property type="entry name" value="MTA/SAH_deaminase"/>
</dbReference>
<reference evidence="8" key="1">
    <citation type="submission" date="2016-03" db="EMBL/GenBank/DDBJ databases">
        <title>Complete genome sequence of Solimmundus cernigliae, representing a novel lineage of polycyclic aromatic hydrocarbon degraders within the Gammaproteobacteria.</title>
        <authorList>
            <person name="Singleton D.R."/>
            <person name="Dickey A.N."/>
            <person name="Scholl E.H."/>
            <person name="Wright F.A."/>
            <person name="Aitken M.D."/>
        </authorList>
    </citation>
    <scope>NUCLEOTIDE SEQUENCE [LARGE SCALE GENOMIC DNA]</scope>
    <source>
        <strain evidence="8">TR3.2</strain>
    </source>
</reference>
<feature type="binding site" evidence="5">
    <location>
        <position position="192"/>
    </location>
    <ligand>
        <name>substrate</name>
    </ligand>
</feature>
<evidence type="ECO:0000256" key="5">
    <source>
        <dbReference type="HAMAP-Rule" id="MF_01281"/>
    </source>
</evidence>
<feature type="binding site" evidence="5">
    <location>
        <position position="222"/>
    </location>
    <ligand>
        <name>substrate</name>
    </ligand>
</feature>
<dbReference type="InterPro" id="IPR023512">
    <property type="entry name" value="Deaminase_MtaD/DadD"/>
</dbReference>
<comment type="catalytic activity">
    <reaction evidence="5">
        <text>S-adenosyl-L-homocysteine + H2O + H(+) = S-inosyl-L-homocysteine + NH4(+)</text>
        <dbReference type="Rhea" id="RHEA:20716"/>
        <dbReference type="ChEBI" id="CHEBI:15377"/>
        <dbReference type="ChEBI" id="CHEBI:15378"/>
        <dbReference type="ChEBI" id="CHEBI:28938"/>
        <dbReference type="ChEBI" id="CHEBI:57856"/>
        <dbReference type="ChEBI" id="CHEBI:57985"/>
        <dbReference type="EC" id="3.5.4.28"/>
    </reaction>
</comment>
<feature type="binding site" evidence="5">
    <location>
        <position position="99"/>
    </location>
    <ligand>
        <name>substrate</name>
    </ligand>
</feature>
<dbReference type="Gene3D" id="3.20.20.140">
    <property type="entry name" value="Metal-dependent hydrolases"/>
    <property type="match status" value="1"/>
</dbReference>
<evidence type="ECO:0000256" key="2">
    <source>
        <dbReference type="ARBA" id="ARBA00022723"/>
    </source>
</evidence>
<keyword evidence="8" id="KW-1185">Reference proteome</keyword>
<dbReference type="SUPFAM" id="SSF51556">
    <property type="entry name" value="Metallo-dependent hydrolases"/>
    <property type="match status" value="1"/>
</dbReference>
<dbReference type="PANTHER" id="PTHR43794">
    <property type="entry name" value="AMINOHYDROLASE SSNA-RELATED"/>
    <property type="match status" value="1"/>
</dbReference>
<feature type="binding site" evidence="5">
    <location>
        <position position="307"/>
    </location>
    <ligand>
        <name>substrate</name>
    </ligand>
</feature>
<dbReference type="CDD" id="cd01298">
    <property type="entry name" value="ATZ_TRZ_like"/>
    <property type="match status" value="1"/>
</dbReference>
<evidence type="ECO:0000256" key="4">
    <source>
        <dbReference type="ARBA" id="ARBA00022833"/>
    </source>
</evidence>
<dbReference type="HAMAP" id="MF_01281">
    <property type="entry name" value="MTA_SAH_deamin"/>
    <property type="match status" value="1"/>
</dbReference>
<protein>
    <recommendedName>
        <fullName evidence="5">5-methylthioadenosine/S-adenosylhomocysteine deaminase</fullName>
        <shortName evidence="5">MTA/SAH deaminase</shortName>
        <ecNumber evidence="5">3.5.4.28</ecNumber>
        <ecNumber evidence="5">3.5.4.31</ecNumber>
    </recommendedName>
</protein>
<keyword evidence="2 5" id="KW-0479">Metal-binding</keyword>
<dbReference type="STRING" id="1810504.PG2T_04470"/>
<comment type="caution">
    <text evidence="5">Lacks conserved residue(s) required for the propagation of feature annotation.</text>
</comment>
<dbReference type="RefSeq" id="WP_068803016.1">
    <property type="nucleotide sequence ID" value="NZ_CP014671.1"/>
</dbReference>
<proteinExistence type="inferred from homology"/>
<gene>
    <name evidence="5" type="primary">mtaD</name>
    <name evidence="7" type="ORF">PG2T_04470</name>
</gene>
<keyword evidence="3 5" id="KW-0378">Hydrolase</keyword>
<name>A0A1B1YS33_9GAMM</name>
<dbReference type="GO" id="GO:0090614">
    <property type="term" value="F:5'-methylthioadenosine deaminase activity"/>
    <property type="evidence" value="ECO:0007669"/>
    <property type="project" value="UniProtKB-UniRule"/>
</dbReference>
<comment type="similarity">
    <text evidence="5">Belongs to the metallo-dependent hydrolases superfamily. MTA/SAH deaminase family.</text>
</comment>
<evidence type="ECO:0000256" key="3">
    <source>
        <dbReference type="ARBA" id="ARBA00022801"/>
    </source>
</evidence>
<sequence>MNDSASFVAHARWLIPVEPAGRVLDHHAVVVRDGRILAVLPSAQAREQFADLVQVELPRHALIPGLINAHTHAAMTLLRGLADDLPLMPWLQQHIWPAEQRFVGPQFVRDGSALAAAEMIQAGVTCFSDMYFFGEETAQVAAAAGMRAVIGLIAIDFPSAYAADADDYLRKGIALHDAWRGHVLIRTAFAPHAPYTVSDEPLRRIATFAEELDLPLHIHLHETAHEVAESEARYGMRPLERLAQLGLLSPRLIGVHATQLLAGEIASLAAQGASIVHCPESNMKLASGTCPLPALLAAGVNVAIGTDGAASNNDLDLLGELKTAGLLAKLGAADAAAAPAPALLHMATLGGARALGLDEEIGSLVPGKAADMVALDLSAPHCQPVHDPISQIIYAAGREAVTDVWVAGRRLLHERRLTTLDAAAIVAKTAEWGERIGAADHNQDSG</sequence>
<dbReference type="InterPro" id="IPR032466">
    <property type="entry name" value="Metal_Hydrolase"/>
</dbReference>
<evidence type="ECO:0000259" key="6">
    <source>
        <dbReference type="Pfam" id="PF01979"/>
    </source>
</evidence>
<evidence type="ECO:0000313" key="7">
    <source>
        <dbReference type="EMBL" id="ANX03519.1"/>
    </source>
</evidence>
<dbReference type="Pfam" id="PF01979">
    <property type="entry name" value="Amidohydro_1"/>
    <property type="match status" value="1"/>
</dbReference>
<dbReference type="EC" id="3.5.4.28" evidence="5"/>
<feature type="domain" description="Amidohydrolase-related" evidence="6">
    <location>
        <begin position="62"/>
        <end position="410"/>
    </location>
</feature>
<dbReference type="EC" id="3.5.4.31" evidence="5"/>
<dbReference type="GO" id="GO:0046872">
    <property type="term" value="F:metal ion binding"/>
    <property type="evidence" value="ECO:0007669"/>
    <property type="project" value="UniProtKB-KW"/>
</dbReference>
<dbReference type="SUPFAM" id="SSF51338">
    <property type="entry name" value="Composite domain of metallo-dependent hydrolases"/>
    <property type="match status" value="1"/>
</dbReference>
<evidence type="ECO:0000256" key="1">
    <source>
        <dbReference type="ARBA" id="ARBA00006745"/>
    </source>
</evidence>
<dbReference type="FunFam" id="3.20.20.140:FF:000014">
    <property type="entry name" value="5-methylthioadenosine/S-adenosylhomocysteine deaminase"/>
    <property type="match status" value="1"/>
</dbReference>
<organism evidence="7 8">
    <name type="scientific">Immundisolibacter cernigliae</name>
    <dbReference type="NCBI Taxonomy" id="1810504"/>
    <lineage>
        <taxon>Bacteria</taxon>
        <taxon>Pseudomonadati</taxon>
        <taxon>Pseudomonadota</taxon>
        <taxon>Gammaproteobacteria</taxon>
        <taxon>Immundisolibacterales</taxon>
        <taxon>Immundisolibacteraceae</taxon>
        <taxon>Immundisolibacter</taxon>
    </lineage>
</organism>